<dbReference type="OrthoDB" id="3298349at2"/>
<comment type="caution">
    <text evidence="1">The sequence shown here is derived from an EMBL/GenBank/DDBJ whole genome shotgun (WGS) entry which is preliminary data.</text>
</comment>
<evidence type="ECO:0000313" key="1">
    <source>
        <dbReference type="EMBL" id="TDW54635.1"/>
    </source>
</evidence>
<gene>
    <name evidence="1" type="ORF">EV653_7954</name>
</gene>
<dbReference type="Proteomes" id="UP000295146">
    <property type="component" value="Unassembled WGS sequence"/>
</dbReference>
<keyword evidence="2" id="KW-1185">Reference proteome</keyword>
<organism evidence="1 2">
    <name type="scientific">Kribbella pratensis</name>
    <dbReference type="NCBI Taxonomy" id="2512112"/>
    <lineage>
        <taxon>Bacteria</taxon>
        <taxon>Bacillati</taxon>
        <taxon>Actinomycetota</taxon>
        <taxon>Actinomycetes</taxon>
        <taxon>Propionibacteriales</taxon>
        <taxon>Kribbellaceae</taxon>
        <taxon>Kribbella</taxon>
    </lineage>
</organism>
<protein>
    <submittedName>
        <fullName evidence="1">Uncharacterized protein</fullName>
    </submittedName>
</protein>
<dbReference type="SUPFAM" id="SSF143100">
    <property type="entry name" value="TTHA1013/TTHA0281-like"/>
    <property type="match status" value="1"/>
</dbReference>
<sequence length="70" mass="7363">MQRDITVSFVVTEDTEDGGWTASAALTPDAFANGEGETREAAIEDLKAALVALADVVGIPEQLVVTLEED</sequence>
<dbReference type="AlphaFoldDB" id="A0A4R8BJH3"/>
<dbReference type="InterPro" id="IPR035069">
    <property type="entry name" value="TTHA1013/TTHA0281-like"/>
</dbReference>
<reference evidence="1 2" key="1">
    <citation type="submission" date="2019-03" db="EMBL/GenBank/DDBJ databases">
        <title>Genomic Encyclopedia of Type Strains, Phase III (KMG-III): the genomes of soil and plant-associated and newly described type strains.</title>
        <authorList>
            <person name="Whitman W."/>
        </authorList>
    </citation>
    <scope>NUCLEOTIDE SEQUENCE [LARGE SCALE GENOMIC DNA]</scope>
    <source>
        <strain evidence="1 2">VKM Ac-2573</strain>
    </source>
</reference>
<evidence type="ECO:0000313" key="2">
    <source>
        <dbReference type="Proteomes" id="UP000295146"/>
    </source>
</evidence>
<accession>A0A4R8BJH3</accession>
<dbReference type="EMBL" id="SODP01000005">
    <property type="protein sequence ID" value="TDW54635.1"/>
    <property type="molecule type" value="Genomic_DNA"/>
</dbReference>
<proteinExistence type="predicted"/>
<name>A0A4R8BJH3_9ACTN</name>